<accession>A0A830G5G5</accession>
<protein>
    <submittedName>
        <fullName evidence="1">Uncharacterized protein</fullName>
    </submittedName>
</protein>
<reference evidence="1" key="1">
    <citation type="journal article" date="2014" name="Int. J. Syst. Evol. Microbiol.">
        <title>Complete genome sequence of Corynebacterium casei LMG S-19264T (=DSM 44701T), isolated from a smear-ripened cheese.</title>
        <authorList>
            <consortium name="US DOE Joint Genome Institute (JGI-PGF)"/>
            <person name="Walter F."/>
            <person name="Albersmeier A."/>
            <person name="Kalinowski J."/>
            <person name="Ruckert C."/>
        </authorList>
    </citation>
    <scope>NUCLEOTIDE SEQUENCE</scope>
    <source>
        <strain evidence="1">JCM 16108</strain>
    </source>
</reference>
<comment type="caution">
    <text evidence="1">The sequence shown here is derived from an EMBL/GenBank/DDBJ whole genome shotgun (WGS) entry which is preliminary data.</text>
</comment>
<dbReference type="AlphaFoldDB" id="A0A830G5G5"/>
<dbReference type="InterPro" id="IPR058440">
    <property type="entry name" value="DUF8127"/>
</dbReference>
<proteinExistence type="predicted"/>
<sequence>MHRAALRSPVVSARTAVVFLVGLAILCQPVVGDAPGLEDRYTYGATPLALDDGETVATLHHHPAVGYGVDDQLDAVHRAANDTVTRPADAVPPDVARLTSLRYLADDPADRYYRLDARVTDGTFRLNATSVSARAVAADLAVAPADAPAPMRDALDGNATSGQEYPAAVLRTDDGYALVRVVATERVPDPYTVPKIAAYGFAVALLVWGCLSVYRERVEREERGPAQ</sequence>
<gene>
    <name evidence="1" type="ORF">GCM10009017_27940</name>
</gene>
<name>A0A830G5G5_9EURY</name>
<keyword evidence="2" id="KW-1185">Reference proteome</keyword>
<reference evidence="1" key="2">
    <citation type="submission" date="2020-09" db="EMBL/GenBank/DDBJ databases">
        <authorList>
            <person name="Sun Q."/>
            <person name="Ohkuma M."/>
        </authorList>
    </citation>
    <scope>NUCLEOTIDE SEQUENCE</scope>
    <source>
        <strain evidence="1">JCM 16108</strain>
    </source>
</reference>
<dbReference type="Proteomes" id="UP000614609">
    <property type="component" value="Unassembled WGS sequence"/>
</dbReference>
<dbReference type="EMBL" id="BMOO01000012">
    <property type="protein sequence ID" value="GGM76654.1"/>
    <property type="molecule type" value="Genomic_DNA"/>
</dbReference>
<evidence type="ECO:0000313" key="2">
    <source>
        <dbReference type="Proteomes" id="UP000614609"/>
    </source>
</evidence>
<evidence type="ECO:0000313" key="1">
    <source>
        <dbReference type="EMBL" id="GGM76654.1"/>
    </source>
</evidence>
<dbReference type="Pfam" id="PF26448">
    <property type="entry name" value="DUF8127"/>
    <property type="match status" value="1"/>
</dbReference>
<organism evidence="1 2">
    <name type="scientific">Halarchaeum rubridurum</name>
    <dbReference type="NCBI Taxonomy" id="489911"/>
    <lineage>
        <taxon>Archaea</taxon>
        <taxon>Methanobacteriati</taxon>
        <taxon>Methanobacteriota</taxon>
        <taxon>Stenosarchaea group</taxon>
        <taxon>Halobacteria</taxon>
        <taxon>Halobacteriales</taxon>
        <taxon>Halobacteriaceae</taxon>
    </lineage>
</organism>